<feature type="compositionally biased region" description="Acidic residues" evidence="3">
    <location>
        <begin position="176"/>
        <end position="197"/>
    </location>
</feature>
<accession>A0AAV5QKD9</accession>
<comment type="similarity">
    <text evidence="1">Belongs to the TSR2 family.</text>
</comment>
<dbReference type="Pfam" id="PF10273">
    <property type="entry name" value="WGG"/>
    <property type="match status" value="1"/>
</dbReference>
<dbReference type="PANTHER" id="PTHR21250">
    <property type="entry name" value="PRE-RRNA-PROCESSING PROTEIN TSR2 HOMOLOG"/>
    <property type="match status" value="1"/>
</dbReference>
<comment type="caution">
    <text evidence="4">The sequence shown here is derived from an EMBL/GenBank/DDBJ whole genome shotgun (WGS) entry which is preliminary data.</text>
</comment>
<evidence type="ECO:0000313" key="4">
    <source>
        <dbReference type="EMBL" id="GMM34603.1"/>
    </source>
</evidence>
<dbReference type="RefSeq" id="XP_064851603.1">
    <property type="nucleotide sequence ID" value="XM_064995531.1"/>
</dbReference>
<dbReference type="InterPro" id="IPR019398">
    <property type="entry name" value="Pre-rRNA_process_TSR2"/>
</dbReference>
<evidence type="ECO:0000256" key="2">
    <source>
        <dbReference type="ARBA" id="ARBA00022552"/>
    </source>
</evidence>
<feature type="region of interest" description="Disordered" evidence="3">
    <location>
        <begin position="143"/>
        <end position="210"/>
    </location>
</feature>
<protein>
    <submittedName>
        <fullName evidence="4">Tsr2 protein</fullName>
    </submittedName>
</protein>
<name>A0AAV5QKD9_9ASCO</name>
<gene>
    <name evidence="4" type="ORF">DASC09_019280</name>
</gene>
<dbReference type="AlphaFoldDB" id="A0AAV5QKD9"/>
<evidence type="ECO:0000256" key="1">
    <source>
        <dbReference type="ARBA" id="ARBA00006524"/>
    </source>
</evidence>
<organism evidence="4 5">
    <name type="scientific">Saccharomycopsis crataegensis</name>
    <dbReference type="NCBI Taxonomy" id="43959"/>
    <lineage>
        <taxon>Eukaryota</taxon>
        <taxon>Fungi</taxon>
        <taxon>Dikarya</taxon>
        <taxon>Ascomycota</taxon>
        <taxon>Saccharomycotina</taxon>
        <taxon>Saccharomycetes</taxon>
        <taxon>Saccharomycopsidaceae</taxon>
        <taxon>Saccharomycopsis</taxon>
    </lineage>
</organism>
<sequence length="210" mass="24480">MSIDHTELVEAPKDQKTLQFVDEKQQANFELGVSMMIHGWDDLKTAVDNQWGGPDSEEKRDWISSIIVELFTTNNAVDISLIEETLLYAMVDEFQVEIEDDSALLVSKRIFDTYKDCREKNYDNVRSLYERWLKKQEQRQINRVVVNEDPQNPDVSDDDDEEDVEEDENIPALVDGDTEMMDIDEEPQQPIVDDDGFELVQKKGRKSRHH</sequence>
<keyword evidence="2" id="KW-0698">rRNA processing</keyword>
<keyword evidence="5" id="KW-1185">Reference proteome</keyword>
<reference evidence="4 5" key="1">
    <citation type="journal article" date="2023" name="Elife">
        <title>Identification of key yeast species and microbe-microbe interactions impacting larval growth of Drosophila in the wild.</title>
        <authorList>
            <person name="Mure A."/>
            <person name="Sugiura Y."/>
            <person name="Maeda R."/>
            <person name="Honda K."/>
            <person name="Sakurai N."/>
            <person name="Takahashi Y."/>
            <person name="Watada M."/>
            <person name="Katoh T."/>
            <person name="Gotoh A."/>
            <person name="Gotoh Y."/>
            <person name="Taniguchi I."/>
            <person name="Nakamura K."/>
            <person name="Hayashi T."/>
            <person name="Katayama T."/>
            <person name="Uemura T."/>
            <person name="Hattori Y."/>
        </authorList>
    </citation>
    <scope>NUCLEOTIDE SEQUENCE [LARGE SCALE GENOMIC DNA]</scope>
    <source>
        <strain evidence="4 5">SC-9</strain>
    </source>
</reference>
<dbReference type="GO" id="GO:0006364">
    <property type="term" value="P:rRNA processing"/>
    <property type="evidence" value="ECO:0007669"/>
    <property type="project" value="UniProtKB-KW"/>
</dbReference>
<dbReference type="EMBL" id="BTFZ01000003">
    <property type="protein sequence ID" value="GMM34603.1"/>
    <property type="molecule type" value="Genomic_DNA"/>
</dbReference>
<evidence type="ECO:0000313" key="5">
    <source>
        <dbReference type="Proteomes" id="UP001360560"/>
    </source>
</evidence>
<proteinExistence type="inferred from homology"/>
<dbReference type="Proteomes" id="UP001360560">
    <property type="component" value="Unassembled WGS sequence"/>
</dbReference>
<dbReference type="GeneID" id="90072582"/>
<evidence type="ECO:0000256" key="3">
    <source>
        <dbReference type="SAM" id="MobiDB-lite"/>
    </source>
</evidence>
<feature type="compositionally biased region" description="Acidic residues" evidence="3">
    <location>
        <begin position="155"/>
        <end position="169"/>
    </location>
</feature>